<reference evidence="2" key="1">
    <citation type="submission" date="2023-10" db="EMBL/GenBank/DDBJ databases">
        <authorList>
            <person name="Chen Y."/>
            <person name="Shah S."/>
            <person name="Dougan E. K."/>
            <person name="Thang M."/>
            <person name="Chan C."/>
        </authorList>
    </citation>
    <scope>NUCLEOTIDE SEQUENCE [LARGE SCALE GENOMIC DNA]</scope>
</reference>
<feature type="compositionally biased region" description="Low complexity" evidence="1">
    <location>
        <begin position="83"/>
        <end position="116"/>
    </location>
</feature>
<sequence length="157" mass="15951">MISATDVEASDQPALKRERSCTRHLQLCGRAGSTYSRGRWRPDAAVPGASRIAHHLGLGRPERSPRGAAAGLAGGGEHKSYRARPAASPGAAAAAGGLPKPRAAEPGGGAARQRAACTLPPAGGPAEKNAAPRGAARGRRPREPRAARRGASRASCC</sequence>
<gene>
    <name evidence="2" type="ORF">PCOR1329_LOCUS44204</name>
</gene>
<evidence type="ECO:0000313" key="2">
    <source>
        <dbReference type="EMBL" id="CAK0852406.1"/>
    </source>
</evidence>
<accession>A0ABN9U2K3</accession>
<name>A0ABN9U2K3_9DINO</name>
<protein>
    <submittedName>
        <fullName evidence="2">Uncharacterized protein</fullName>
    </submittedName>
</protein>
<evidence type="ECO:0000313" key="3">
    <source>
        <dbReference type="Proteomes" id="UP001189429"/>
    </source>
</evidence>
<feature type="region of interest" description="Disordered" evidence="1">
    <location>
        <begin position="56"/>
        <end position="157"/>
    </location>
</feature>
<keyword evidence="3" id="KW-1185">Reference proteome</keyword>
<comment type="caution">
    <text evidence="2">The sequence shown here is derived from an EMBL/GenBank/DDBJ whole genome shotgun (WGS) entry which is preliminary data.</text>
</comment>
<evidence type="ECO:0000256" key="1">
    <source>
        <dbReference type="SAM" id="MobiDB-lite"/>
    </source>
</evidence>
<dbReference type="EMBL" id="CAUYUJ010015311">
    <property type="protein sequence ID" value="CAK0852406.1"/>
    <property type="molecule type" value="Genomic_DNA"/>
</dbReference>
<organism evidence="2 3">
    <name type="scientific">Prorocentrum cordatum</name>
    <dbReference type="NCBI Taxonomy" id="2364126"/>
    <lineage>
        <taxon>Eukaryota</taxon>
        <taxon>Sar</taxon>
        <taxon>Alveolata</taxon>
        <taxon>Dinophyceae</taxon>
        <taxon>Prorocentrales</taxon>
        <taxon>Prorocentraceae</taxon>
        <taxon>Prorocentrum</taxon>
    </lineage>
</organism>
<dbReference type="Proteomes" id="UP001189429">
    <property type="component" value="Unassembled WGS sequence"/>
</dbReference>
<proteinExistence type="predicted"/>